<comment type="caution">
    <text evidence="1">The sequence shown here is derived from an EMBL/GenBank/DDBJ whole genome shotgun (WGS) entry which is preliminary data.</text>
</comment>
<reference evidence="1" key="1">
    <citation type="journal article" date="2021" name="Front. Microbiol.">
        <title>Comprehensive Comparative Genomics and Phenotyping of Methylobacterium Species.</title>
        <authorList>
            <person name="Alessa O."/>
            <person name="Ogura Y."/>
            <person name="Fujitani Y."/>
            <person name="Takami H."/>
            <person name="Hayashi T."/>
            <person name="Sahin N."/>
            <person name="Tani A."/>
        </authorList>
    </citation>
    <scope>NUCLEOTIDE SEQUENCE</scope>
    <source>
        <strain evidence="1">DSM 23632</strain>
    </source>
</reference>
<organism evidence="1 2">
    <name type="scientific">Methylobacterium trifolii</name>
    <dbReference type="NCBI Taxonomy" id="1003092"/>
    <lineage>
        <taxon>Bacteria</taxon>
        <taxon>Pseudomonadati</taxon>
        <taxon>Pseudomonadota</taxon>
        <taxon>Alphaproteobacteria</taxon>
        <taxon>Hyphomicrobiales</taxon>
        <taxon>Methylobacteriaceae</taxon>
        <taxon>Methylobacterium</taxon>
    </lineage>
</organism>
<protein>
    <submittedName>
        <fullName evidence="1">Uncharacterized protein</fullName>
    </submittedName>
</protein>
<evidence type="ECO:0000313" key="1">
    <source>
        <dbReference type="EMBL" id="GJE61188.1"/>
    </source>
</evidence>
<accession>A0ABQ4U2I3</accession>
<proteinExistence type="predicted"/>
<gene>
    <name evidence="1" type="ORF">MPOCJGCO_3309</name>
</gene>
<name>A0ABQ4U2I3_9HYPH</name>
<keyword evidence="2" id="KW-1185">Reference proteome</keyword>
<evidence type="ECO:0000313" key="2">
    <source>
        <dbReference type="Proteomes" id="UP001055057"/>
    </source>
</evidence>
<dbReference type="RefSeq" id="WP_238183756.1">
    <property type="nucleotide sequence ID" value="NZ_BPRB01000193.1"/>
</dbReference>
<dbReference type="Proteomes" id="UP001055057">
    <property type="component" value="Unassembled WGS sequence"/>
</dbReference>
<reference evidence="1" key="2">
    <citation type="submission" date="2021-08" db="EMBL/GenBank/DDBJ databases">
        <authorList>
            <person name="Tani A."/>
            <person name="Ola A."/>
            <person name="Ogura Y."/>
            <person name="Katsura K."/>
            <person name="Hayashi T."/>
        </authorList>
    </citation>
    <scope>NUCLEOTIDE SEQUENCE</scope>
    <source>
        <strain evidence="1">DSM 23632</strain>
    </source>
</reference>
<sequence>MNPLKAAIAVAACALLFWLALRVTRRFVDIGIAAGHAEERRRLEAEAAEEARAAQAARDGAVP</sequence>
<dbReference type="EMBL" id="BPRB01000193">
    <property type="protein sequence ID" value="GJE61188.1"/>
    <property type="molecule type" value="Genomic_DNA"/>
</dbReference>